<gene>
    <name evidence="1" type="ORF">C7446_1607</name>
</gene>
<dbReference type="GO" id="GO:0043683">
    <property type="term" value="P:type IV pilus assembly"/>
    <property type="evidence" value="ECO:0007669"/>
    <property type="project" value="InterPro"/>
</dbReference>
<evidence type="ECO:0000313" key="2">
    <source>
        <dbReference type="Proteomes" id="UP000281975"/>
    </source>
</evidence>
<comment type="caution">
    <text evidence="1">The sequence shown here is derived from an EMBL/GenBank/DDBJ whole genome shotgun (WGS) entry which is preliminary data.</text>
</comment>
<protein>
    <submittedName>
        <fullName evidence="1">Type IV pilus assembly protein PilO</fullName>
    </submittedName>
</protein>
<organism evidence="1 2">
    <name type="scientific">Kushneria sinocarnis</name>
    <dbReference type="NCBI Taxonomy" id="595502"/>
    <lineage>
        <taxon>Bacteria</taxon>
        <taxon>Pseudomonadati</taxon>
        <taxon>Pseudomonadota</taxon>
        <taxon>Gammaproteobacteria</taxon>
        <taxon>Oceanospirillales</taxon>
        <taxon>Halomonadaceae</taxon>
        <taxon>Kushneria</taxon>
    </lineage>
</organism>
<dbReference type="PANTHER" id="PTHR39555:SF1">
    <property type="entry name" value="TYPE IV PILUS INNER MEMBRANE COMPONENT PILO"/>
    <property type="match status" value="1"/>
</dbReference>
<dbReference type="Pfam" id="PF04350">
    <property type="entry name" value="PilO"/>
    <property type="match status" value="1"/>
</dbReference>
<name>A0A420WXF1_9GAMM</name>
<dbReference type="EMBL" id="RBIN01000004">
    <property type="protein sequence ID" value="RKR04400.1"/>
    <property type="molecule type" value="Genomic_DNA"/>
</dbReference>
<proteinExistence type="predicted"/>
<reference evidence="1 2" key="1">
    <citation type="submission" date="2018-10" db="EMBL/GenBank/DDBJ databases">
        <title>Genomic Encyclopedia of Type Strains, Phase IV (KMG-IV): sequencing the most valuable type-strain genomes for metagenomic binning, comparative biology and taxonomic classification.</title>
        <authorList>
            <person name="Goeker M."/>
        </authorList>
    </citation>
    <scope>NUCLEOTIDE SEQUENCE [LARGE SCALE GENOMIC DNA]</scope>
    <source>
        <strain evidence="1 2">DSM 23229</strain>
    </source>
</reference>
<accession>A0A420WXF1</accession>
<dbReference type="PANTHER" id="PTHR39555">
    <property type="entry name" value="FIMBRIAL ASSEMBLY PROTEIN PILO-LIKE PROTEIN-RELATED"/>
    <property type="match status" value="1"/>
</dbReference>
<dbReference type="RefSeq" id="WP_245977765.1">
    <property type="nucleotide sequence ID" value="NZ_RBIN01000004.1"/>
</dbReference>
<evidence type="ECO:0000313" key="1">
    <source>
        <dbReference type="EMBL" id="RKR04400.1"/>
    </source>
</evidence>
<dbReference type="PIRSF" id="PIRSF016482">
    <property type="entry name" value="PilO"/>
    <property type="match status" value="1"/>
</dbReference>
<dbReference type="GO" id="GO:0043107">
    <property type="term" value="P:type IV pilus-dependent motility"/>
    <property type="evidence" value="ECO:0007669"/>
    <property type="project" value="InterPro"/>
</dbReference>
<keyword evidence="2" id="KW-1185">Reference proteome</keyword>
<sequence length="221" mass="25028">MMRRFLKHRSDWHTEWRRFREVEWRSLDPAEAGSWPKPLQLLCCALVMAAGIAAAQWLLVTPGQQALADAQDEEQRLLDEYGTRAWQAANLPLLQAQMGTLDRRMEQLIAMLPTDTEVPSLLDGISELARRAQLEIELLKLEPTVSHDFYIEQPLAIRVRGDYHHLGAFMAGMAALPRIVTLHDFTLQPVADSEGGGALKLSLQARTYRYVARDDNRDGTP</sequence>
<dbReference type="InterPro" id="IPR007445">
    <property type="entry name" value="PilO"/>
</dbReference>
<dbReference type="Gene3D" id="3.30.70.60">
    <property type="match status" value="1"/>
</dbReference>
<dbReference type="AlphaFoldDB" id="A0A420WXF1"/>
<dbReference type="Proteomes" id="UP000281975">
    <property type="component" value="Unassembled WGS sequence"/>
</dbReference>
<dbReference type="InterPro" id="IPR014717">
    <property type="entry name" value="Transl_elong_EF1B/ribsomal_bS6"/>
</dbReference>